<accession>A0A151M2T2</accession>
<evidence type="ECO:0000313" key="1">
    <source>
        <dbReference type="EMBL" id="KYO18819.1"/>
    </source>
</evidence>
<evidence type="ECO:0000313" key="2">
    <source>
        <dbReference type="Proteomes" id="UP000050525"/>
    </source>
</evidence>
<keyword evidence="2" id="KW-1185">Reference proteome</keyword>
<sequence length="84" mass="9321">MCRASTKEYRKSQQEDSVRYTLSVASCLQSESPQLSAPVNPGQLLTSVRFPSLFSPAKKPELEISMQSCTGLTRDLRICTNPLI</sequence>
<name>A0A151M2T2_ALLMI</name>
<proteinExistence type="predicted"/>
<gene>
    <name evidence="1" type="ORF">Y1Q_0009235</name>
</gene>
<comment type="caution">
    <text evidence="1">The sequence shown here is derived from an EMBL/GenBank/DDBJ whole genome shotgun (WGS) entry which is preliminary data.</text>
</comment>
<dbReference type="Proteomes" id="UP000050525">
    <property type="component" value="Unassembled WGS sequence"/>
</dbReference>
<protein>
    <submittedName>
        <fullName evidence="1">Uncharacterized protein</fullName>
    </submittedName>
</protein>
<organism evidence="1 2">
    <name type="scientific">Alligator mississippiensis</name>
    <name type="common">American alligator</name>
    <dbReference type="NCBI Taxonomy" id="8496"/>
    <lineage>
        <taxon>Eukaryota</taxon>
        <taxon>Metazoa</taxon>
        <taxon>Chordata</taxon>
        <taxon>Craniata</taxon>
        <taxon>Vertebrata</taxon>
        <taxon>Euteleostomi</taxon>
        <taxon>Archelosauria</taxon>
        <taxon>Archosauria</taxon>
        <taxon>Crocodylia</taxon>
        <taxon>Alligatoridae</taxon>
        <taxon>Alligatorinae</taxon>
        <taxon>Alligator</taxon>
    </lineage>
</organism>
<reference evidence="1 2" key="1">
    <citation type="journal article" date="2012" name="Genome Biol.">
        <title>Sequencing three crocodilian genomes to illuminate the evolution of archosaurs and amniotes.</title>
        <authorList>
            <person name="St John J.A."/>
            <person name="Braun E.L."/>
            <person name="Isberg S.R."/>
            <person name="Miles L.G."/>
            <person name="Chong A.Y."/>
            <person name="Gongora J."/>
            <person name="Dalzell P."/>
            <person name="Moran C."/>
            <person name="Bed'hom B."/>
            <person name="Abzhanov A."/>
            <person name="Burgess S.C."/>
            <person name="Cooksey A.M."/>
            <person name="Castoe T.A."/>
            <person name="Crawford N.G."/>
            <person name="Densmore L.D."/>
            <person name="Drew J.C."/>
            <person name="Edwards S.V."/>
            <person name="Faircloth B.C."/>
            <person name="Fujita M.K."/>
            <person name="Greenwold M.J."/>
            <person name="Hoffmann F.G."/>
            <person name="Howard J.M."/>
            <person name="Iguchi T."/>
            <person name="Janes D.E."/>
            <person name="Khan S.Y."/>
            <person name="Kohno S."/>
            <person name="de Koning A.J."/>
            <person name="Lance S.L."/>
            <person name="McCarthy F.M."/>
            <person name="McCormack J.E."/>
            <person name="Merchant M.E."/>
            <person name="Peterson D.G."/>
            <person name="Pollock D.D."/>
            <person name="Pourmand N."/>
            <person name="Raney B.J."/>
            <person name="Roessler K.A."/>
            <person name="Sanford J.R."/>
            <person name="Sawyer R.H."/>
            <person name="Schmidt C.J."/>
            <person name="Triplett E.W."/>
            <person name="Tuberville T.D."/>
            <person name="Venegas-Anaya M."/>
            <person name="Howard J.T."/>
            <person name="Jarvis E.D."/>
            <person name="Guillette L.J.Jr."/>
            <person name="Glenn T.C."/>
            <person name="Green R.E."/>
            <person name="Ray D.A."/>
        </authorList>
    </citation>
    <scope>NUCLEOTIDE SEQUENCE [LARGE SCALE GENOMIC DNA]</scope>
    <source>
        <strain evidence="1">KSC_2009_1</strain>
    </source>
</reference>
<dbReference type="EMBL" id="AKHW03006780">
    <property type="protein sequence ID" value="KYO18819.1"/>
    <property type="molecule type" value="Genomic_DNA"/>
</dbReference>
<dbReference type="AlphaFoldDB" id="A0A151M2T2"/>